<evidence type="ECO:0000313" key="5">
    <source>
        <dbReference type="EMBL" id="MBD1262172.1"/>
    </source>
</evidence>
<proteinExistence type="predicted"/>
<dbReference type="PROSITE" id="PS50005">
    <property type="entry name" value="TPR"/>
    <property type="match status" value="1"/>
</dbReference>
<gene>
    <name evidence="5" type="ORF">HZY62_16345</name>
    <name evidence="6" type="ORF">LX92_03718</name>
</gene>
<evidence type="ECO:0000313" key="6">
    <source>
        <dbReference type="EMBL" id="PWK21567.1"/>
    </source>
</evidence>
<evidence type="ECO:0000256" key="3">
    <source>
        <dbReference type="SAM" id="SignalP"/>
    </source>
</evidence>
<organism evidence="6 7">
    <name type="scientific">Maribacter polysiphoniae</name>
    <dbReference type="NCBI Taxonomy" id="429344"/>
    <lineage>
        <taxon>Bacteria</taxon>
        <taxon>Pseudomonadati</taxon>
        <taxon>Bacteroidota</taxon>
        <taxon>Flavobacteriia</taxon>
        <taxon>Flavobacteriales</taxon>
        <taxon>Flavobacteriaceae</taxon>
        <taxon>Maribacter</taxon>
    </lineage>
</organism>
<dbReference type="SUPFAM" id="SSF48452">
    <property type="entry name" value="TPR-like"/>
    <property type="match status" value="2"/>
</dbReference>
<feature type="repeat" description="TPR" evidence="1">
    <location>
        <begin position="363"/>
        <end position="396"/>
    </location>
</feature>
<evidence type="ECO:0000313" key="8">
    <source>
        <dbReference type="Proteomes" id="UP000651837"/>
    </source>
</evidence>
<dbReference type="PANTHER" id="PTHR10098">
    <property type="entry name" value="RAPSYN-RELATED"/>
    <property type="match status" value="1"/>
</dbReference>
<dbReference type="AlphaFoldDB" id="A0A316DTD1"/>
<reference evidence="6 7" key="1">
    <citation type="submission" date="2018-05" db="EMBL/GenBank/DDBJ databases">
        <title>Genomic Encyclopedia of Archaeal and Bacterial Type Strains, Phase II (KMG-II): from individual species to whole genera.</title>
        <authorList>
            <person name="Goeker M."/>
        </authorList>
    </citation>
    <scope>NUCLEOTIDE SEQUENCE [LARGE SCALE GENOMIC DNA]</scope>
    <source>
        <strain evidence="6 7">DSM 23514</strain>
    </source>
</reference>
<protein>
    <submittedName>
        <fullName evidence="5">CHAT domain-containing protein</fullName>
    </submittedName>
    <submittedName>
        <fullName evidence="6">Tetratricopeptide repeat protein</fullName>
    </submittedName>
</protein>
<dbReference type="Pfam" id="PF13424">
    <property type="entry name" value="TPR_12"/>
    <property type="match status" value="1"/>
</dbReference>
<comment type="caution">
    <text evidence="6">The sequence shown here is derived from an EMBL/GenBank/DDBJ whole genome shotgun (WGS) entry which is preliminary data.</text>
</comment>
<keyword evidence="3" id="KW-0732">Signal</keyword>
<dbReference type="RefSeq" id="WP_109653776.1">
    <property type="nucleotide sequence ID" value="NZ_JACWLN010000009.1"/>
</dbReference>
<feature type="chain" id="PRO_5016310589" evidence="3">
    <location>
        <begin position="24"/>
        <end position="1071"/>
    </location>
</feature>
<keyword evidence="2" id="KW-0472">Membrane</keyword>
<dbReference type="Gene3D" id="1.25.40.10">
    <property type="entry name" value="Tetratricopeptide repeat domain"/>
    <property type="match status" value="2"/>
</dbReference>
<dbReference type="OrthoDB" id="9771112at2"/>
<feature type="domain" description="CHAT" evidence="4">
    <location>
        <begin position="732"/>
        <end position="1032"/>
    </location>
</feature>
<keyword evidence="1" id="KW-0802">TPR repeat</keyword>
<keyword evidence="2" id="KW-1133">Transmembrane helix</keyword>
<evidence type="ECO:0000259" key="4">
    <source>
        <dbReference type="Pfam" id="PF12770"/>
    </source>
</evidence>
<dbReference type="InterPro" id="IPR011990">
    <property type="entry name" value="TPR-like_helical_dom_sf"/>
</dbReference>
<accession>A0A316DTD1</accession>
<feature type="transmembrane region" description="Helical" evidence="2">
    <location>
        <begin position="1045"/>
        <end position="1063"/>
    </location>
</feature>
<dbReference type="Proteomes" id="UP000245667">
    <property type="component" value="Unassembled WGS sequence"/>
</dbReference>
<sequence length="1071" mass="122481">MKFTKSHVLVSILCIVLFCSVNAQQGDVLDKIDSLIATNDFVSAQLILESEMDNPRSPLLGQLVYPLGKMEFLQNPETDFIKALDLYAQIDSRKLRDTIAYGANLGMGILYIDQGTPSKAQKFLREANSLAKELGDIHRMVESEFHLSELGIKLGDFSLLIAHTDNALDLIQKNDSRNFPLAPRIYNYKGALMHFNAKPDSADYYFKKAINALDKTDNDPEQTDYLPGTIYGNWFMVKQSSGNFDEAMRFSLKTINHYNAFLNKTNNHPLTEKVYGNLIISYRNLGSLYSDLGEKEKAKRIAMLGYNHAKKHFLKNTIQYFGAALMVGESLLYNNDLEKAKIYLEEAKSSLNSIKGENYSYQANLYGVLGDLAYQKGNYQEAVDYYHRTLQAYKNSNGQGFSQNEVYININLAKSYSNLNEYAEGIRIINNTLAEVISVHGTDSYLANEVRIAKVKIIFDQKDYKGTIELSNQILGSYKSQSFNSIISEEFFSPNQLRLLIYLTKAQYEMDTVKTVESLSEITNVIENAIQRIERKKSLITNEDDINVLLENSRELFDFGKKVYRKLFDVAGNKKYLEKIIELHESSIYHRIRTRLNLTENKLTPENIRVEEELLRKKINSFFDTAEETQFNVEDWKAYVKEWDEYLSKLKTEYPQYYELKYSTVLTPLGNLQKNIDGLSTAVRYLFIENKLVAFIITNDGMEMVSLPSNLPLDCIANISDYRKNSSEVFECLSQLYKALWKPIQNKIKTENVIIFPDQELFNLNFELLTPEKINSFEDLANNSLLAKHNISYNYSLLLLDDKRKALDFKDDFVAYAPTFDEGMKRAYKIAINDSINIDKTYLTLLPQPFSAAIAERFSKRFGGRSFLNQEASKNIFNKTANEHKIIHIGTHAESNNVNPELSRLVFAKNISDTTLINDNYLYTYEIYNQNLNSKLAILTACETGKPSYQPGEGMISLAHAFNYAGSKSILTSLWQIDEQSSAEILDNFYGYLENGLPKDMALRNAKLDYLNHAEGRTLHPQYWAGLILMGDTLPIELSSSMDNYWLISIGLLLIVVVFLIIWKRKTSGSL</sequence>
<keyword evidence="8" id="KW-1185">Reference proteome</keyword>
<dbReference type="InterPro" id="IPR024983">
    <property type="entry name" value="CHAT_dom"/>
</dbReference>
<dbReference type="SMART" id="SM00028">
    <property type="entry name" value="TPR"/>
    <property type="match status" value="3"/>
</dbReference>
<name>A0A316DTD1_9FLAO</name>
<dbReference type="EMBL" id="JACWLN010000009">
    <property type="protein sequence ID" value="MBD1262172.1"/>
    <property type="molecule type" value="Genomic_DNA"/>
</dbReference>
<dbReference type="InterPro" id="IPR019734">
    <property type="entry name" value="TPR_rpt"/>
</dbReference>
<evidence type="ECO:0000256" key="2">
    <source>
        <dbReference type="SAM" id="Phobius"/>
    </source>
</evidence>
<dbReference type="Pfam" id="PF12770">
    <property type="entry name" value="CHAT"/>
    <property type="match status" value="1"/>
</dbReference>
<keyword evidence="2" id="KW-0812">Transmembrane</keyword>
<evidence type="ECO:0000313" key="7">
    <source>
        <dbReference type="Proteomes" id="UP000245667"/>
    </source>
</evidence>
<evidence type="ECO:0000256" key="1">
    <source>
        <dbReference type="PROSITE-ProRule" id="PRU00339"/>
    </source>
</evidence>
<reference evidence="5 8" key="2">
    <citation type="submission" date="2020-07" db="EMBL/GenBank/DDBJ databases">
        <title>The draft genome sequence of Maribacter polysiphoniae KCTC 22021.</title>
        <authorList>
            <person name="Mu L."/>
        </authorList>
    </citation>
    <scope>NUCLEOTIDE SEQUENCE [LARGE SCALE GENOMIC DNA]</scope>
    <source>
        <strain evidence="5 8">KCTC 22021</strain>
    </source>
</reference>
<dbReference type="Proteomes" id="UP000651837">
    <property type="component" value="Unassembled WGS sequence"/>
</dbReference>
<dbReference type="EMBL" id="QGGQ01000011">
    <property type="protein sequence ID" value="PWK21567.1"/>
    <property type="molecule type" value="Genomic_DNA"/>
</dbReference>
<feature type="signal peptide" evidence="3">
    <location>
        <begin position="1"/>
        <end position="23"/>
    </location>
</feature>